<gene>
    <name evidence="2" type="ORF">EJB05_57655</name>
</gene>
<protein>
    <submittedName>
        <fullName evidence="2">Uncharacterized protein</fullName>
    </submittedName>
</protein>
<evidence type="ECO:0000256" key="1">
    <source>
        <dbReference type="SAM" id="SignalP"/>
    </source>
</evidence>
<sequence length="102" mass="10880">MAKPAATAIFVAMALAALLSITLHHLQVQAAMEGSASVHDPSSRPEHVAVALNTTNLVCRSCNCCVTLGEKLEVCYTRCTSRSRSRNYWPVDAPPAGAINQL</sequence>
<comment type="caution">
    <text evidence="2">The sequence shown here is derived from an EMBL/GenBank/DDBJ whole genome shotgun (WGS) entry which is preliminary data.</text>
</comment>
<reference evidence="2 3" key="1">
    <citation type="journal article" date="2019" name="Sci. Rep.">
        <title>A high-quality genome of Eragrostis curvula grass provides insights into Poaceae evolution and supports new strategies to enhance forage quality.</title>
        <authorList>
            <person name="Carballo J."/>
            <person name="Santos B.A.C.M."/>
            <person name="Zappacosta D."/>
            <person name="Garbus I."/>
            <person name="Selva J.P."/>
            <person name="Gallo C.A."/>
            <person name="Diaz A."/>
            <person name="Albertini E."/>
            <person name="Caccamo M."/>
            <person name="Echenique V."/>
        </authorList>
    </citation>
    <scope>NUCLEOTIDE SEQUENCE [LARGE SCALE GENOMIC DNA]</scope>
    <source>
        <strain evidence="3">cv. Victoria</strain>
        <tissue evidence="2">Leaf</tissue>
    </source>
</reference>
<keyword evidence="3" id="KW-1185">Reference proteome</keyword>
<keyword evidence="1" id="KW-0732">Signal</keyword>
<dbReference type="Gramene" id="TVT97116">
    <property type="protein sequence ID" value="TVT97116"/>
    <property type="gene ID" value="EJB05_57655"/>
</dbReference>
<evidence type="ECO:0000313" key="2">
    <source>
        <dbReference type="EMBL" id="TVT97116.1"/>
    </source>
</evidence>
<proteinExistence type="predicted"/>
<name>A0A5J9SED0_9POAL</name>
<feature type="signal peptide" evidence="1">
    <location>
        <begin position="1"/>
        <end position="16"/>
    </location>
</feature>
<organism evidence="2 3">
    <name type="scientific">Eragrostis curvula</name>
    <name type="common">weeping love grass</name>
    <dbReference type="NCBI Taxonomy" id="38414"/>
    <lineage>
        <taxon>Eukaryota</taxon>
        <taxon>Viridiplantae</taxon>
        <taxon>Streptophyta</taxon>
        <taxon>Embryophyta</taxon>
        <taxon>Tracheophyta</taxon>
        <taxon>Spermatophyta</taxon>
        <taxon>Magnoliopsida</taxon>
        <taxon>Liliopsida</taxon>
        <taxon>Poales</taxon>
        <taxon>Poaceae</taxon>
        <taxon>PACMAD clade</taxon>
        <taxon>Chloridoideae</taxon>
        <taxon>Eragrostideae</taxon>
        <taxon>Eragrostidinae</taxon>
        <taxon>Eragrostis</taxon>
    </lineage>
</organism>
<evidence type="ECO:0000313" key="3">
    <source>
        <dbReference type="Proteomes" id="UP000324897"/>
    </source>
</evidence>
<dbReference type="EMBL" id="RWGY01001069">
    <property type="protein sequence ID" value="TVT97116.1"/>
    <property type="molecule type" value="Genomic_DNA"/>
</dbReference>
<feature type="non-terminal residue" evidence="2">
    <location>
        <position position="102"/>
    </location>
</feature>
<dbReference type="AlphaFoldDB" id="A0A5J9SED0"/>
<dbReference type="Proteomes" id="UP000324897">
    <property type="component" value="Unassembled WGS sequence"/>
</dbReference>
<feature type="chain" id="PRO_5023820687" evidence="1">
    <location>
        <begin position="17"/>
        <end position="102"/>
    </location>
</feature>
<accession>A0A5J9SED0</accession>